<dbReference type="GO" id="GO:0042826">
    <property type="term" value="F:histone deacetylase binding"/>
    <property type="evidence" value="ECO:0007669"/>
    <property type="project" value="TreeGrafter"/>
</dbReference>
<dbReference type="GO" id="GO:0032259">
    <property type="term" value="P:methylation"/>
    <property type="evidence" value="ECO:0007669"/>
    <property type="project" value="UniProtKB-KW"/>
</dbReference>
<dbReference type="AlphaFoldDB" id="A0A418B167"/>
<comment type="caution">
    <text evidence="5">The sequence shown here is derived from an EMBL/GenBank/DDBJ whole genome shotgun (WGS) entry which is preliminary data.</text>
</comment>
<evidence type="ECO:0000259" key="4">
    <source>
        <dbReference type="Pfam" id="PF00856"/>
    </source>
</evidence>
<keyword evidence="2" id="KW-0808">Transferase</keyword>
<dbReference type="PANTHER" id="PTHR46165">
    <property type="entry name" value="SET AND MYND DOMAIN-CONTAINING PROTEIN 4"/>
    <property type="match status" value="1"/>
</dbReference>
<dbReference type="Pfam" id="PF00856">
    <property type="entry name" value="SET"/>
    <property type="match status" value="1"/>
</dbReference>
<evidence type="ECO:0000313" key="6">
    <source>
        <dbReference type="Proteomes" id="UP000285060"/>
    </source>
</evidence>
<keyword evidence="3" id="KW-0949">S-adenosyl-L-methionine</keyword>
<name>A0A418B167_9STRA</name>
<dbReference type="InterPro" id="IPR046341">
    <property type="entry name" value="SET_dom_sf"/>
</dbReference>
<dbReference type="InterPro" id="IPR052097">
    <property type="entry name" value="SET-MYND_domain_protein"/>
</dbReference>
<dbReference type="PANTHER" id="PTHR46165:SF2">
    <property type="entry name" value="SET AND MYND DOMAIN-CONTAINING PROTEIN 4"/>
    <property type="match status" value="1"/>
</dbReference>
<dbReference type="Gene3D" id="1.25.40.10">
    <property type="entry name" value="Tetratricopeptide repeat domain"/>
    <property type="match status" value="1"/>
</dbReference>
<dbReference type="VEuPathDB" id="FungiDB:H310_13619"/>
<dbReference type="GO" id="GO:0008168">
    <property type="term" value="F:methyltransferase activity"/>
    <property type="evidence" value="ECO:0007669"/>
    <property type="project" value="UniProtKB-KW"/>
</dbReference>
<sequence>MEFDAPTFATSVLSQDLSKPIVATAALAPGQVIFAEVASIVSAGGYSDDESHEPDCDDDDCGGCCEVDNEHDGTQLDADDLAAVSPYVAEHYDALGATCDSLAALTSVDKRKTLFKLLHMAANDVSSPLITSLLALDVSANHHLSASMDAAKALRASHAGLIPSVLSDDQVAHVIAVLNKHSIPLEEVDAVGLFVVVPKLKHSCEPNAAYTDSGDAIYVTAIRPIAVGDAITVDFFDSFYMTVADRAQVFQEEGEPPCGCSVCNGTAPDKSRSFRCQVAGCDGIVHPTNAVFECTKCHATWTDATIAAAEAEEKALTSDLDNTENFGQLDAILKSSKLHLYHHIFYTVMQVLSEENVVDISDDVALSILTRQIDALNYVVPFAHSEKVSLYDSIAQAHIALGDIAKAADAYACALAVCHVVFGSDSKTTQLFATLASNTPKSVDEIPAAYGLEWIDDPHDFA</sequence>
<dbReference type="Gene3D" id="6.10.140.2220">
    <property type="match status" value="1"/>
</dbReference>
<dbReference type="Gene3D" id="1.10.220.160">
    <property type="match status" value="1"/>
</dbReference>
<gene>
    <name evidence="5" type="ORF">DYB32_003249</name>
</gene>
<proteinExistence type="predicted"/>
<evidence type="ECO:0000256" key="1">
    <source>
        <dbReference type="ARBA" id="ARBA00022603"/>
    </source>
</evidence>
<evidence type="ECO:0000256" key="2">
    <source>
        <dbReference type="ARBA" id="ARBA00022679"/>
    </source>
</evidence>
<feature type="domain" description="SET" evidence="4">
    <location>
        <begin position="192"/>
        <end position="235"/>
    </location>
</feature>
<keyword evidence="6" id="KW-1185">Reference proteome</keyword>
<evidence type="ECO:0000256" key="3">
    <source>
        <dbReference type="ARBA" id="ARBA00022691"/>
    </source>
</evidence>
<organism evidence="5 6">
    <name type="scientific">Aphanomyces invadans</name>
    <dbReference type="NCBI Taxonomy" id="157072"/>
    <lineage>
        <taxon>Eukaryota</taxon>
        <taxon>Sar</taxon>
        <taxon>Stramenopiles</taxon>
        <taxon>Oomycota</taxon>
        <taxon>Saprolegniomycetes</taxon>
        <taxon>Saprolegniales</taxon>
        <taxon>Verrucalvaceae</taxon>
        <taxon>Aphanomyces</taxon>
    </lineage>
</organism>
<dbReference type="CDD" id="cd20071">
    <property type="entry name" value="SET_SMYD"/>
    <property type="match status" value="1"/>
</dbReference>
<dbReference type="InterPro" id="IPR001214">
    <property type="entry name" value="SET_dom"/>
</dbReference>
<evidence type="ECO:0000313" key="5">
    <source>
        <dbReference type="EMBL" id="RHY31694.1"/>
    </source>
</evidence>
<dbReference type="SUPFAM" id="SSF82199">
    <property type="entry name" value="SET domain"/>
    <property type="match status" value="1"/>
</dbReference>
<protein>
    <recommendedName>
        <fullName evidence="4">SET domain-containing protein</fullName>
    </recommendedName>
</protein>
<dbReference type="GO" id="GO:0005737">
    <property type="term" value="C:cytoplasm"/>
    <property type="evidence" value="ECO:0007669"/>
    <property type="project" value="TreeGrafter"/>
</dbReference>
<dbReference type="Gene3D" id="2.170.270.10">
    <property type="entry name" value="SET domain"/>
    <property type="match status" value="1"/>
</dbReference>
<dbReference type="GO" id="GO:0005634">
    <property type="term" value="C:nucleus"/>
    <property type="evidence" value="ECO:0007669"/>
    <property type="project" value="TreeGrafter"/>
</dbReference>
<accession>A0A418B167</accession>
<dbReference type="Proteomes" id="UP000285060">
    <property type="component" value="Unassembled WGS sequence"/>
</dbReference>
<dbReference type="InterPro" id="IPR011990">
    <property type="entry name" value="TPR-like_helical_dom_sf"/>
</dbReference>
<dbReference type="EMBL" id="QUSY01000192">
    <property type="protein sequence ID" value="RHY31694.1"/>
    <property type="molecule type" value="Genomic_DNA"/>
</dbReference>
<keyword evidence="1" id="KW-0489">Methyltransferase</keyword>
<reference evidence="5 6" key="1">
    <citation type="submission" date="2018-08" db="EMBL/GenBank/DDBJ databases">
        <title>Aphanomyces genome sequencing and annotation.</title>
        <authorList>
            <person name="Minardi D."/>
            <person name="Oidtmann B."/>
            <person name="Van Der Giezen M."/>
            <person name="Studholme D.J."/>
        </authorList>
    </citation>
    <scope>NUCLEOTIDE SEQUENCE [LARGE SCALE GENOMIC DNA]</scope>
    <source>
        <strain evidence="5 6">NJM0002</strain>
    </source>
</reference>